<evidence type="ECO:0000313" key="2">
    <source>
        <dbReference type="Proteomes" id="UP000309676"/>
    </source>
</evidence>
<gene>
    <name evidence="1" type="ORF">FE782_01925</name>
</gene>
<dbReference type="RefSeq" id="WP_138191935.1">
    <property type="nucleotide sequence ID" value="NZ_VCIW01000001.1"/>
</dbReference>
<sequence length="361" mass="41636">MAVRDLAKQKIIDNTSYKARTYGMPMDEASKNLRLVLKEWEPDHIVINTLTSYWYETLRTLIPYLKTLIPGVKISIIGPYAAIETEHAQRIGATFLVTDFIDLKSCLPDFEIYYKAITRKLNSEKLPQFGGVKFSLDPVPGLLEQVNVLKRNNIKDVVIFEGNLFVNNGEILKEFIRELKKQEIQLSLYGLCGVEIKDAPPGIFQDMYEAGFRSFFLEYEKEGNDLAIDHYLRVYRELKRYKISSGNLAGFLMIGTQDDDLETMFRHSFQLLQLCGSLIPKPYTPSFNTDEYKSYSKAGKLDLLSPHVFPLSEKNGISREEYKEFYQHTSFLNEKRLGQSFNFFDDHYCSIALKRSLGKKG</sequence>
<comment type="caution">
    <text evidence="1">The sequence shown here is derived from an EMBL/GenBank/DDBJ whole genome shotgun (WGS) entry which is preliminary data.</text>
</comment>
<name>A0A5R9GKR2_9BACL</name>
<dbReference type="AlphaFoldDB" id="A0A5R9GKR2"/>
<accession>A0A5R9GKR2</accession>
<dbReference type="Proteomes" id="UP000309676">
    <property type="component" value="Unassembled WGS sequence"/>
</dbReference>
<organism evidence="1 2">
    <name type="scientific">Paenibacillus antri</name>
    <dbReference type="NCBI Taxonomy" id="2582848"/>
    <lineage>
        <taxon>Bacteria</taxon>
        <taxon>Bacillati</taxon>
        <taxon>Bacillota</taxon>
        <taxon>Bacilli</taxon>
        <taxon>Bacillales</taxon>
        <taxon>Paenibacillaceae</taxon>
        <taxon>Paenibacillus</taxon>
    </lineage>
</organism>
<evidence type="ECO:0000313" key="1">
    <source>
        <dbReference type="EMBL" id="TLS54128.1"/>
    </source>
</evidence>
<protein>
    <recommendedName>
        <fullName evidence="3">Radical SAM protein</fullName>
    </recommendedName>
</protein>
<dbReference type="EMBL" id="VCIW01000001">
    <property type="protein sequence ID" value="TLS54128.1"/>
    <property type="molecule type" value="Genomic_DNA"/>
</dbReference>
<keyword evidence="2" id="KW-1185">Reference proteome</keyword>
<reference evidence="1 2" key="1">
    <citation type="submission" date="2019-05" db="EMBL/GenBank/DDBJ databases">
        <authorList>
            <person name="Narsing Rao M.P."/>
            <person name="Li W.J."/>
        </authorList>
    </citation>
    <scope>NUCLEOTIDE SEQUENCE [LARGE SCALE GENOMIC DNA]</scope>
    <source>
        <strain evidence="1 2">SYSU_K30003</strain>
    </source>
</reference>
<evidence type="ECO:0008006" key="3">
    <source>
        <dbReference type="Google" id="ProtNLM"/>
    </source>
</evidence>
<proteinExistence type="predicted"/>
<dbReference type="OrthoDB" id="2676847at2"/>